<protein>
    <submittedName>
        <fullName evidence="2">Putative DNA methylase</fullName>
    </submittedName>
</protein>
<dbReference type="Proteomes" id="UP000005867">
    <property type="component" value="Chromosome"/>
</dbReference>
<dbReference type="HOGENOM" id="CLU_007795_2_0_2"/>
<dbReference type="GO" id="GO:0008168">
    <property type="term" value="F:methyltransferase activity"/>
    <property type="evidence" value="ECO:0007669"/>
    <property type="project" value="UniProtKB-KW"/>
</dbReference>
<dbReference type="AlphaFoldDB" id="G7VFR3"/>
<accession>G7VFR3</accession>
<reference evidence="2 3" key="1">
    <citation type="journal article" date="2012" name="J. Bacteriol.">
        <title>Complete genome sequence of strain 1860, a crenarchaeon of the genus pyrobaculum able to grow with various electron acceptors.</title>
        <authorList>
            <person name="Mardanov A.V."/>
            <person name="Gumerov V.M."/>
            <person name="Slobodkina G.B."/>
            <person name="Beletsky A.V."/>
            <person name="Bonch-Osmolovskaya E.A."/>
            <person name="Ravin N.V."/>
            <person name="Skryabin K.G."/>
        </authorList>
    </citation>
    <scope>NUCLEOTIDE SEQUENCE [LARGE SCALE GENOMIC DNA]</scope>
    <source>
        <strain evidence="2 3">1860</strain>
    </source>
</reference>
<evidence type="ECO:0000313" key="2">
    <source>
        <dbReference type="EMBL" id="AET34269.1"/>
    </source>
</evidence>
<dbReference type="Gene3D" id="3.40.50.150">
    <property type="entry name" value="Vaccinia Virus protein VP39"/>
    <property type="match status" value="2"/>
</dbReference>
<keyword evidence="2" id="KW-0808">Transferase</keyword>
<dbReference type="STRING" id="1104324.P186_2893"/>
<dbReference type="GeneID" id="11594492"/>
<gene>
    <name evidence="2" type="ORF">P186_2893</name>
</gene>
<organism evidence="2 3">
    <name type="scientific">Pyrobaculum ferrireducens</name>
    <dbReference type="NCBI Taxonomy" id="1104324"/>
    <lineage>
        <taxon>Archaea</taxon>
        <taxon>Thermoproteota</taxon>
        <taxon>Thermoprotei</taxon>
        <taxon>Thermoproteales</taxon>
        <taxon>Thermoproteaceae</taxon>
        <taxon>Pyrobaculum</taxon>
    </lineage>
</organism>
<dbReference type="eggNOG" id="arCOG00889">
    <property type="taxonomic scope" value="Archaea"/>
</dbReference>
<dbReference type="InterPro" id="IPR002052">
    <property type="entry name" value="DNA_methylase_N6_adenine_CS"/>
</dbReference>
<dbReference type="Pfam" id="PF06634">
    <property type="entry name" value="DUF1156"/>
    <property type="match status" value="1"/>
</dbReference>
<keyword evidence="2" id="KW-0489">Methyltransferase</keyword>
<dbReference type="EMBL" id="CP003098">
    <property type="protein sequence ID" value="AET34269.1"/>
    <property type="molecule type" value="Genomic_DNA"/>
</dbReference>
<dbReference type="REBASE" id="41368">
    <property type="entry name" value="M.Psp1860ORF2893P"/>
</dbReference>
<keyword evidence="3" id="KW-1185">Reference proteome</keyword>
<dbReference type="OrthoDB" id="93530at2157"/>
<dbReference type="InterPro" id="IPR029063">
    <property type="entry name" value="SAM-dependent_MTases_sf"/>
</dbReference>
<dbReference type="PROSITE" id="PS00092">
    <property type="entry name" value="N6_MTASE"/>
    <property type="match status" value="1"/>
</dbReference>
<proteinExistence type="predicted"/>
<dbReference type="RefSeq" id="WP_014290094.1">
    <property type="nucleotide sequence ID" value="NC_016645.1"/>
</dbReference>
<dbReference type="GO" id="GO:0032259">
    <property type="term" value="P:methylation"/>
    <property type="evidence" value="ECO:0007669"/>
    <property type="project" value="UniProtKB-KW"/>
</dbReference>
<evidence type="ECO:0000259" key="1">
    <source>
        <dbReference type="Pfam" id="PF06634"/>
    </source>
</evidence>
<dbReference type="InterPro" id="IPR009537">
    <property type="entry name" value="DUF1156"/>
</dbReference>
<dbReference type="SUPFAM" id="SSF53335">
    <property type="entry name" value="S-adenosyl-L-methionine-dependent methyltransferases"/>
    <property type="match status" value="1"/>
</dbReference>
<evidence type="ECO:0000313" key="3">
    <source>
        <dbReference type="Proteomes" id="UP000005867"/>
    </source>
</evidence>
<name>G7VFR3_9CREN</name>
<sequence length="994" mass="112032">MTSLLESGIPIEAINEYSEVEKGPGRPPHWEMVFWWTRKPLAGARAVIAAALLPADAYSNPEQFLNDLFPCRRERKTVYQCNPSPRLVERLRGKKVLDPFAGFGSIPLEAARLGADAAAVELLPTAYVFLKAVLEYPKKFSHLTTEITGREAKELGLEDVVKKFNGVKAVADSARYKVPALIYDVAKWGRWVLEQLRNDSDVAGLYDADVYIGTWEVKCPVCGRYTPLVGNWWLARVKGKTYYERLAWMKWEDGRISVVDLNEECRRQGGGSCGELNAKVQTREEEGGGSVEWRGQRYAVPAKNIDARRETAQCLHCRAEINHRVVNGKITKGGRRDGDWYVKWALRQWNELYEKYLRGEVTLEELKNASVRPTLLAKVYVKDGDLQFQPATQQDMDKLWQAAERLRRMWGDPDIPTEELWKYHMGTAGQLSIWTWGFNKFFKLFNPRQLLTLVKLVKLIREAGKKIEEDKLKEGLNKEEALKYAEAVTTYLAIALTNMSDFNSISSQWQATAWQPVKRAFAMRGISMQWNYGDVKPYSKGTGSWNNAIENIISSLSYLVFATSGSPSRFWVVLDDASELSKLEGGKFDVIITDPPYADDVAYSELSDFYFVWLKRALSDSDGAALRPRFVPEAFFDELGLEVRTQWERFAVREVSESVGRWEYFKISATFRDMLAKAFANVLRFLKEDGLLVTYYVAKKPESWAALVDALWRVNGLEMVAAYPVATESEENVVARGKASVLGGYVSAWRRRSGPKPLDLSAERDRVVEEVAERVDRRLRAVSSGAKKKNGTTAWVYAYLAALEYLTAHSPVTLGGLELDSEGLMRQAVAIAFEALLRKAGVRLSDPAAHAYLALRIMENERGYVDSDTLSHVERATGLPHVDLIKLGLIREADVGGPRVAKRKAFEVLAPRGDTVDEIRRVYSAQRGRPVLDCFRQLQLNLLAKTSVTCAPEVREEALALARALVELARAGVLDEDDVDVKTAKVILGAEWWG</sequence>
<dbReference type="KEGG" id="pyr:P186_2893"/>
<dbReference type="BioCyc" id="PSP1104324:GJSN-2831-MONOMER"/>
<feature type="domain" description="DUF1156" evidence="1">
    <location>
        <begin position="9"/>
        <end position="64"/>
    </location>
</feature>
<dbReference type="GO" id="GO:0003676">
    <property type="term" value="F:nucleic acid binding"/>
    <property type="evidence" value="ECO:0007669"/>
    <property type="project" value="InterPro"/>
</dbReference>